<proteinExistence type="predicted"/>
<dbReference type="CDD" id="cd16413">
    <property type="entry name" value="DGQHR_domain"/>
    <property type="match status" value="1"/>
</dbReference>
<dbReference type="EMBL" id="JBHRSJ010000035">
    <property type="protein sequence ID" value="MFC2974478.1"/>
    <property type="molecule type" value="Genomic_DNA"/>
</dbReference>
<reference evidence="2" key="1">
    <citation type="journal article" date="2019" name="Int. J. Syst. Evol. Microbiol.">
        <title>The Global Catalogue of Microorganisms (GCM) 10K type strain sequencing project: providing services to taxonomists for standard genome sequencing and annotation.</title>
        <authorList>
            <consortium name="The Broad Institute Genomics Platform"/>
            <consortium name="The Broad Institute Genome Sequencing Center for Infectious Disease"/>
            <person name="Wu L."/>
            <person name="Ma J."/>
        </authorList>
    </citation>
    <scope>NUCLEOTIDE SEQUENCE [LARGE SCALE GENOMIC DNA]</scope>
    <source>
        <strain evidence="2">KCTC 62195</strain>
    </source>
</reference>
<name>A0ABV7AZM2_9GAMM</name>
<dbReference type="InterPro" id="IPR017642">
    <property type="entry name" value="DNA_S_mod_DndB"/>
</dbReference>
<dbReference type="NCBIfam" id="TIGR03187">
    <property type="entry name" value="DGQHR"/>
    <property type="match status" value="1"/>
</dbReference>
<evidence type="ECO:0000313" key="2">
    <source>
        <dbReference type="Proteomes" id="UP001595457"/>
    </source>
</evidence>
<evidence type="ECO:0000313" key="1">
    <source>
        <dbReference type="EMBL" id="MFC2974478.1"/>
    </source>
</evidence>
<accession>A0ABV7AZM2</accession>
<protein>
    <submittedName>
        <fullName evidence="1">DGQHR domain-containing protein</fullName>
    </submittedName>
</protein>
<gene>
    <name evidence="1" type="ORF">ACFOJE_19980</name>
</gene>
<dbReference type="RefSeq" id="WP_377816710.1">
    <property type="nucleotide sequence ID" value="NZ_JBHRSJ010000035.1"/>
</dbReference>
<comment type="caution">
    <text evidence="1">The sequence shown here is derived from an EMBL/GenBank/DDBJ whole genome shotgun (WGS) entry which is preliminary data.</text>
</comment>
<dbReference type="Pfam" id="PF14072">
    <property type="entry name" value="DndB"/>
    <property type="match status" value="1"/>
</dbReference>
<keyword evidence="2" id="KW-1185">Reference proteome</keyword>
<dbReference type="Proteomes" id="UP001595457">
    <property type="component" value="Unassembled WGS sequence"/>
</dbReference>
<sequence>MSKHSFLRYNQPGATFYTCTIKAPEIIHRLAIRRRSDSSDGIQRDDDRKRVRDIGNYLGTPDAIIPTPIIVSAYENCIKLTDTHLEISENEKIIGHILDGQHRVLGLKETPESILEEIELLIVFVFGIDTYSEATIFTTINSNQKQVSKSLIYDLFALDPKRSKERVCHEIVKSLNDDPLSPFHKRIKILGKKIEDTESLSQSAFIDQLLKTINKKSSSLIKYYEKEEDWVLRKLIINCFKAIDNAIESTQNKYPKDYFYRTSGYGGVTQALSEIVYAGEKKRDISEEFFEKVFTKFFELAPTPPEGTGNSSMIAIRERIIEALRETKI</sequence>
<organism evidence="1 2">
    <name type="scientific">Azotobacter bryophylli</name>
    <dbReference type="NCBI Taxonomy" id="1986537"/>
    <lineage>
        <taxon>Bacteria</taxon>
        <taxon>Pseudomonadati</taxon>
        <taxon>Pseudomonadota</taxon>
        <taxon>Gammaproteobacteria</taxon>
        <taxon>Pseudomonadales</taxon>
        <taxon>Pseudomonadaceae</taxon>
        <taxon>Azotobacter</taxon>
    </lineage>
</organism>
<dbReference type="InterPro" id="IPR017601">
    <property type="entry name" value="DGQHR-contain_dom"/>
</dbReference>